<name>A0A918LD28_9PSEU</name>
<reference evidence="4" key="1">
    <citation type="journal article" date="2014" name="Int. J. Syst. Evol. Microbiol.">
        <title>Complete genome sequence of Corynebacterium casei LMG S-19264T (=DSM 44701T), isolated from a smear-ripened cheese.</title>
        <authorList>
            <consortium name="US DOE Joint Genome Institute (JGI-PGF)"/>
            <person name="Walter F."/>
            <person name="Albersmeier A."/>
            <person name="Kalinowski J."/>
            <person name="Ruckert C."/>
        </authorList>
    </citation>
    <scope>NUCLEOTIDE SEQUENCE</scope>
    <source>
        <strain evidence="4">JCM 3276</strain>
    </source>
</reference>
<dbReference type="InterPro" id="IPR001647">
    <property type="entry name" value="HTH_TetR"/>
</dbReference>
<dbReference type="InterPro" id="IPR050109">
    <property type="entry name" value="HTH-type_TetR-like_transc_reg"/>
</dbReference>
<evidence type="ECO:0000256" key="1">
    <source>
        <dbReference type="ARBA" id="ARBA00023125"/>
    </source>
</evidence>
<dbReference type="PROSITE" id="PS50977">
    <property type="entry name" value="HTH_TETR_2"/>
    <property type="match status" value="1"/>
</dbReference>
<dbReference type="AlphaFoldDB" id="A0A918LD28"/>
<evidence type="ECO:0000313" key="4">
    <source>
        <dbReference type="EMBL" id="GGS30890.1"/>
    </source>
</evidence>
<proteinExistence type="predicted"/>
<feature type="domain" description="HTH tetR-type" evidence="3">
    <location>
        <begin position="14"/>
        <end position="74"/>
    </location>
</feature>
<dbReference type="Pfam" id="PF00440">
    <property type="entry name" value="TetR_N"/>
    <property type="match status" value="1"/>
</dbReference>
<evidence type="ECO:0000313" key="5">
    <source>
        <dbReference type="Proteomes" id="UP000660680"/>
    </source>
</evidence>
<dbReference type="GO" id="GO:0000976">
    <property type="term" value="F:transcription cis-regulatory region binding"/>
    <property type="evidence" value="ECO:0007669"/>
    <property type="project" value="TreeGrafter"/>
</dbReference>
<evidence type="ECO:0000259" key="3">
    <source>
        <dbReference type="PROSITE" id="PS50977"/>
    </source>
</evidence>
<dbReference type="Pfam" id="PF18556">
    <property type="entry name" value="TetR_C_35"/>
    <property type="match status" value="1"/>
</dbReference>
<protein>
    <submittedName>
        <fullName evidence="4">Transcriptional regulator, TetR family protein</fullName>
    </submittedName>
</protein>
<dbReference type="Gene3D" id="1.10.357.10">
    <property type="entry name" value="Tetracycline Repressor, domain 2"/>
    <property type="match status" value="1"/>
</dbReference>
<dbReference type="SUPFAM" id="SSF46689">
    <property type="entry name" value="Homeodomain-like"/>
    <property type="match status" value="1"/>
</dbReference>
<dbReference type="InterPro" id="IPR009057">
    <property type="entry name" value="Homeodomain-like_sf"/>
</dbReference>
<accession>A0A918LD28</accession>
<dbReference type="GO" id="GO:0003700">
    <property type="term" value="F:DNA-binding transcription factor activity"/>
    <property type="evidence" value="ECO:0007669"/>
    <property type="project" value="TreeGrafter"/>
</dbReference>
<evidence type="ECO:0000256" key="2">
    <source>
        <dbReference type="PROSITE-ProRule" id="PRU00335"/>
    </source>
</evidence>
<sequence>MENPLAPLLAPPADPADVRILEAAVAQFALIGIRRTSADDIARRSGVNRTTLYRRMGTKEEIVRAAMAHEVRKVLAEIEARLAGIDDPLERQLHGFGVTVTTLRGNPLLRQLLAVDRDETLVWLTLDAGAAIEIATAYVVGMVTELRTALGLPDTPPAEVVAATIVRLVHSLVLTPDGSPRLPDDRSLREFAATVICPLIGVPLDRSAGRADQ</sequence>
<organism evidence="4 5">
    <name type="scientific">Actinokineospora fastidiosa</name>
    <dbReference type="NCBI Taxonomy" id="1816"/>
    <lineage>
        <taxon>Bacteria</taxon>
        <taxon>Bacillati</taxon>
        <taxon>Actinomycetota</taxon>
        <taxon>Actinomycetes</taxon>
        <taxon>Pseudonocardiales</taxon>
        <taxon>Pseudonocardiaceae</taxon>
        <taxon>Actinokineospora</taxon>
    </lineage>
</organism>
<dbReference type="EMBL" id="BMRB01000002">
    <property type="protein sequence ID" value="GGS30890.1"/>
    <property type="molecule type" value="Genomic_DNA"/>
</dbReference>
<gene>
    <name evidence="4" type="ORF">GCM10010171_25740</name>
</gene>
<dbReference type="PRINTS" id="PR00455">
    <property type="entry name" value="HTHTETR"/>
</dbReference>
<feature type="DNA-binding region" description="H-T-H motif" evidence="2">
    <location>
        <begin position="37"/>
        <end position="56"/>
    </location>
</feature>
<keyword evidence="1 2" id="KW-0238">DNA-binding</keyword>
<dbReference type="PANTHER" id="PTHR30055">
    <property type="entry name" value="HTH-TYPE TRANSCRIPTIONAL REGULATOR RUTR"/>
    <property type="match status" value="1"/>
</dbReference>
<dbReference type="RefSeq" id="WP_229786868.1">
    <property type="nucleotide sequence ID" value="NZ_BMRB01000002.1"/>
</dbReference>
<reference evidence="4" key="2">
    <citation type="submission" date="2020-09" db="EMBL/GenBank/DDBJ databases">
        <authorList>
            <person name="Sun Q."/>
            <person name="Ohkuma M."/>
        </authorList>
    </citation>
    <scope>NUCLEOTIDE SEQUENCE</scope>
    <source>
        <strain evidence="4">JCM 3276</strain>
    </source>
</reference>
<comment type="caution">
    <text evidence="4">The sequence shown here is derived from an EMBL/GenBank/DDBJ whole genome shotgun (WGS) entry which is preliminary data.</text>
</comment>
<keyword evidence="5" id="KW-1185">Reference proteome</keyword>
<dbReference type="Proteomes" id="UP000660680">
    <property type="component" value="Unassembled WGS sequence"/>
</dbReference>
<dbReference type="InterPro" id="IPR040611">
    <property type="entry name" value="AlkX_C"/>
</dbReference>
<dbReference type="PANTHER" id="PTHR30055:SF153">
    <property type="entry name" value="HTH-TYPE TRANSCRIPTIONAL REPRESSOR RV3405C"/>
    <property type="match status" value="1"/>
</dbReference>